<evidence type="ECO:0000313" key="2">
    <source>
        <dbReference type="Proteomes" id="UP001383192"/>
    </source>
</evidence>
<keyword evidence="2" id="KW-1185">Reference proteome</keyword>
<evidence type="ECO:0008006" key="3">
    <source>
        <dbReference type="Google" id="ProtNLM"/>
    </source>
</evidence>
<dbReference type="Proteomes" id="UP001383192">
    <property type="component" value="Unassembled WGS sequence"/>
</dbReference>
<evidence type="ECO:0000313" key="1">
    <source>
        <dbReference type="EMBL" id="KAK7026734.1"/>
    </source>
</evidence>
<gene>
    <name evidence="1" type="ORF">VNI00_015507</name>
</gene>
<organism evidence="1 2">
    <name type="scientific">Paramarasmius palmivorus</name>
    <dbReference type="NCBI Taxonomy" id="297713"/>
    <lineage>
        <taxon>Eukaryota</taxon>
        <taxon>Fungi</taxon>
        <taxon>Dikarya</taxon>
        <taxon>Basidiomycota</taxon>
        <taxon>Agaricomycotina</taxon>
        <taxon>Agaricomycetes</taxon>
        <taxon>Agaricomycetidae</taxon>
        <taxon>Agaricales</taxon>
        <taxon>Marasmiineae</taxon>
        <taxon>Marasmiaceae</taxon>
        <taxon>Paramarasmius</taxon>
    </lineage>
</organism>
<dbReference type="EMBL" id="JAYKXP010000101">
    <property type="protein sequence ID" value="KAK7026734.1"/>
    <property type="molecule type" value="Genomic_DNA"/>
</dbReference>
<comment type="caution">
    <text evidence="1">The sequence shown here is derived from an EMBL/GenBank/DDBJ whole genome shotgun (WGS) entry which is preliminary data.</text>
</comment>
<accession>A0AAW0BKN3</accession>
<dbReference type="AlphaFoldDB" id="A0AAW0BKN3"/>
<reference evidence="1 2" key="1">
    <citation type="submission" date="2024-01" db="EMBL/GenBank/DDBJ databases">
        <title>A draft genome for a cacao thread blight-causing isolate of Paramarasmius palmivorus.</title>
        <authorList>
            <person name="Baruah I.K."/>
            <person name="Bukari Y."/>
            <person name="Amoako-Attah I."/>
            <person name="Meinhardt L.W."/>
            <person name="Bailey B.A."/>
            <person name="Cohen S.P."/>
        </authorList>
    </citation>
    <scope>NUCLEOTIDE SEQUENCE [LARGE SCALE GENOMIC DNA]</scope>
    <source>
        <strain evidence="1 2">GH-12</strain>
    </source>
</reference>
<name>A0AAW0BKN3_9AGAR</name>
<proteinExistence type="predicted"/>
<protein>
    <recommendedName>
        <fullName evidence="3">Recombination activating protein 1</fullName>
    </recommendedName>
</protein>
<sequence>MDTIDPRRLSVASILNVTPSLNTGQISHEPDAANRPVVRHRTQPTSGDTTLPLKKANVETRVRILACGPEQTSIRKHIPMRSEKVRRQVLENDPWVDKVTPHAVVCKGCLRNLALDHKKPYYAGHWKHHRARCQRIRIKNELSGRQQDDGYWDTAPVLANNYQKQVNVEVAATSERPRNLT</sequence>